<sequence>MRRELQAVACAGCLAALSLPTSASAAQTSAAQATSTQATAAQTTAAQGSSTRNAASQARQQACRVLALKPSVVQGKVRATAVRSGCADQARLRVRVKVAVSGPDRVVKSGSQIIGNGRITAKVACAATPRRFYAVALDSQGRTSQSRSVKLSCGRPAAGGGFASAPETAVVALTNAARAKNGCRPLVHDAKLHLAAERHSADMARNNYFSHTSRDGRTFDQRIKATGFVFRQAGENIAKGQPSAAAVVKAWLNSPGHRANIMNCAFTRIGVGHNAKGPTWTQDFGTP</sequence>
<proteinExistence type="predicted"/>
<evidence type="ECO:0000256" key="1">
    <source>
        <dbReference type="SAM" id="SignalP"/>
    </source>
</evidence>
<accession>A0ABN3CZL9</accession>
<dbReference type="InterPro" id="IPR014044">
    <property type="entry name" value="CAP_dom"/>
</dbReference>
<evidence type="ECO:0000313" key="3">
    <source>
        <dbReference type="EMBL" id="GAA2214959.1"/>
    </source>
</evidence>
<name>A0ABN3CZL9_9ACTN</name>
<dbReference type="SUPFAM" id="SSF55797">
    <property type="entry name" value="PR-1-like"/>
    <property type="match status" value="1"/>
</dbReference>
<organism evidence="3 4">
    <name type="scientific">Nonomuraea monospora</name>
    <dbReference type="NCBI Taxonomy" id="568818"/>
    <lineage>
        <taxon>Bacteria</taxon>
        <taxon>Bacillati</taxon>
        <taxon>Actinomycetota</taxon>
        <taxon>Actinomycetes</taxon>
        <taxon>Streptosporangiales</taxon>
        <taxon>Streptosporangiaceae</taxon>
        <taxon>Nonomuraea</taxon>
    </lineage>
</organism>
<reference evidence="3 4" key="1">
    <citation type="journal article" date="2019" name="Int. J. Syst. Evol. Microbiol.">
        <title>The Global Catalogue of Microorganisms (GCM) 10K type strain sequencing project: providing services to taxonomists for standard genome sequencing and annotation.</title>
        <authorList>
            <consortium name="The Broad Institute Genomics Platform"/>
            <consortium name="The Broad Institute Genome Sequencing Center for Infectious Disease"/>
            <person name="Wu L."/>
            <person name="Ma J."/>
        </authorList>
    </citation>
    <scope>NUCLEOTIDE SEQUENCE [LARGE SCALE GENOMIC DNA]</scope>
    <source>
        <strain evidence="3 4">JCM 16114</strain>
    </source>
</reference>
<comment type="caution">
    <text evidence="3">The sequence shown here is derived from an EMBL/GenBank/DDBJ whole genome shotgun (WGS) entry which is preliminary data.</text>
</comment>
<dbReference type="EMBL" id="BAAAQX010000045">
    <property type="protein sequence ID" value="GAA2214959.1"/>
    <property type="molecule type" value="Genomic_DNA"/>
</dbReference>
<gene>
    <name evidence="3" type="ORF">GCM10009850_104260</name>
</gene>
<dbReference type="Gene3D" id="3.40.33.10">
    <property type="entry name" value="CAP"/>
    <property type="match status" value="1"/>
</dbReference>
<dbReference type="PANTHER" id="PTHR31157:SF1">
    <property type="entry name" value="SCP DOMAIN-CONTAINING PROTEIN"/>
    <property type="match status" value="1"/>
</dbReference>
<dbReference type="Pfam" id="PF00188">
    <property type="entry name" value="CAP"/>
    <property type="match status" value="1"/>
</dbReference>
<dbReference type="RefSeq" id="WP_344493284.1">
    <property type="nucleotide sequence ID" value="NZ_BAAAQX010000045.1"/>
</dbReference>
<dbReference type="PANTHER" id="PTHR31157">
    <property type="entry name" value="SCP DOMAIN-CONTAINING PROTEIN"/>
    <property type="match status" value="1"/>
</dbReference>
<keyword evidence="4" id="KW-1185">Reference proteome</keyword>
<dbReference type="CDD" id="cd05379">
    <property type="entry name" value="CAP_bacterial"/>
    <property type="match status" value="1"/>
</dbReference>
<protein>
    <recommendedName>
        <fullName evidence="2">SCP domain-containing protein</fullName>
    </recommendedName>
</protein>
<feature type="signal peptide" evidence="1">
    <location>
        <begin position="1"/>
        <end position="25"/>
    </location>
</feature>
<dbReference type="Proteomes" id="UP001499843">
    <property type="component" value="Unassembled WGS sequence"/>
</dbReference>
<feature type="chain" id="PRO_5045469673" description="SCP domain-containing protein" evidence="1">
    <location>
        <begin position="26"/>
        <end position="287"/>
    </location>
</feature>
<feature type="domain" description="SCP" evidence="2">
    <location>
        <begin position="172"/>
        <end position="283"/>
    </location>
</feature>
<evidence type="ECO:0000259" key="2">
    <source>
        <dbReference type="Pfam" id="PF00188"/>
    </source>
</evidence>
<keyword evidence="1" id="KW-0732">Signal</keyword>
<evidence type="ECO:0000313" key="4">
    <source>
        <dbReference type="Proteomes" id="UP001499843"/>
    </source>
</evidence>
<dbReference type="InterPro" id="IPR035940">
    <property type="entry name" value="CAP_sf"/>
</dbReference>